<proteinExistence type="predicted"/>
<evidence type="ECO:0000313" key="1">
    <source>
        <dbReference type="EMBL" id="CAB4181764.1"/>
    </source>
</evidence>
<accession>A0A6J5QQ65</accession>
<dbReference type="PANTHER" id="PTHR31340:SF3">
    <property type="entry name" value="MITOCHONDRIAL GENOME MAINTENANCE EXONUCLEASE 1"/>
    <property type="match status" value="1"/>
</dbReference>
<protein>
    <submittedName>
        <fullName evidence="1">Uncharacterized protein</fullName>
    </submittedName>
</protein>
<dbReference type="EMBL" id="LR797022">
    <property type="protein sequence ID" value="CAB4181764.1"/>
    <property type="molecule type" value="Genomic_DNA"/>
</dbReference>
<dbReference type="InterPro" id="IPR011335">
    <property type="entry name" value="Restrct_endonuc-II-like"/>
</dbReference>
<name>A0A6J5QQ65_9CAUD</name>
<dbReference type="InterPro" id="IPR011604">
    <property type="entry name" value="PDDEXK-like_dom_sf"/>
</dbReference>
<dbReference type="SUPFAM" id="SSF52980">
    <property type="entry name" value="Restriction endonuclease-like"/>
    <property type="match status" value="1"/>
</dbReference>
<sequence>MLRRDSILPRSRDFEHDFWHFHPLVRTEIDGNRHYIGADGNAYPSVTTTIGQRTDKSGLVKWAESIGQEAADRIRIQAANRGTAIHAIAEAYLLNHRDYPAKTMPVNKMTFNSIKSVLDERIGTIHAIEAPLYSARLHTAGQTDCIATFDDVLSVVDFKTSRKLKQESYIQNYFIQATCYATMAEELTGRKIPQIAIIIAVDDEPAQVFVKQKADYTDAMLTIFDGTSPFK</sequence>
<dbReference type="Gene3D" id="3.90.320.10">
    <property type="match status" value="1"/>
</dbReference>
<reference evidence="1" key="1">
    <citation type="submission" date="2020-05" db="EMBL/GenBank/DDBJ databases">
        <authorList>
            <person name="Chiriac C."/>
            <person name="Salcher M."/>
            <person name="Ghai R."/>
            <person name="Kavagutti S V."/>
        </authorList>
    </citation>
    <scope>NUCLEOTIDE SEQUENCE</scope>
</reference>
<organism evidence="1">
    <name type="scientific">uncultured Caudovirales phage</name>
    <dbReference type="NCBI Taxonomy" id="2100421"/>
    <lineage>
        <taxon>Viruses</taxon>
        <taxon>Duplodnaviria</taxon>
        <taxon>Heunggongvirae</taxon>
        <taxon>Uroviricota</taxon>
        <taxon>Caudoviricetes</taxon>
        <taxon>Peduoviridae</taxon>
        <taxon>Maltschvirus</taxon>
        <taxon>Maltschvirus maltsch</taxon>
    </lineage>
</organism>
<gene>
    <name evidence="1" type="ORF">UFOVP1071_61</name>
</gene>
<dbReference type="PANTHER" id="PTHR31340">
    <property type="entry name" value="MITOCHONDRIAL GENOME MAINTENANCE EXONUCLEASE 1"/>
    <property type="match status" value="1"/>
</dbReference>